<organism evidence="2 3">
    <name type="scientific">Celerinatantimonas diazotrophica</name>
    <dbReference type="NCBI Taxonomy" id="412034"/>
    <lineage>
        <taxon>Bacteria</taxon>
        <taxon>Pseudomonadati</taxon>
        <taxon>Pseudomonadota</taxon>
        <taxon>Gammaproteobacteria</taxon>
        <taxon>Celerinatantimonadaceae</taxon>
        <taxon>Celerinatantimonas</taxon>
    </lineage>
</organism>
<comment type="caution">
    <text evidence="2">The sequence shown here is derived from an EMBL/GenBank/DDBJ whole genome shotgun (WGS) entry which is preliminary data.</text>
</comment>
<protein>
    <submittedName>
        <fullName evidence="2">Undecaprenyl phosphate-alpha-L-ara4FN deformylase</fullName>
    </submittedName>
</protein>
<dbReference type="PROSITE" id="PS51677">
    <property type="entry name" value="NODB"/>
    <property type="match status" value="1"/>
</dbReference>
<dbReference type="InterPro" id="IPR002509">
    <property type="entry name" value="NODB_dom"/>
</dbReference>
<evidence type="ECO:0000313" key="3">
    <source>
        <dbReference type="Proteomes" id="UP000295565"/>
    </source>
</evidence>
<dbReference type="RefSeq" id="WP_131910951.1">
    <property type="nucleotide sequence ID" value="NZ_OU594967.1"/>
</dbReference>
<proteinExistence type="predicted"/>
<sequence>MEQEQTIVGLRVDVDTYRGAREGVPRLLDALDKYQIEASFFFSVGPDNNGRRFWRLWDPTYLSQFVRTSFAGVEHHFKGAFWRGPVIGWRAADIIQKTDQSGHEVGLHAWDHHKWTTKSSQMSVLELRTELEKGYQLLSQILGREVTCSAAAGWRSSQPSLAEKEAFPFRYNSDCKGSSIFVPDSGAVPQIPVTLPTYEELIYTRGVNRKNYNEVIFSKIKPAQLNVYNIHAEIEGQGQFRLFRQWLEMAHERQVKIVPLGQLLPDHTQFRHDTIVNIAPDNANEWQSYQASQVSK</sequence>
<dbReference type="Pfam" id="PF01522">
    <property type="entry name" value="Polysacc_deac_1"/>
    <property type="match status" value="1"/>
</dbReference>
<dbReference type="OrthoDB" id="5589314at2"/>
<dbReference type="GO" id="GO:0005975">
    <property type="term" value="P:carbohydrate metabolic process"/>
    <property type="evidence" value="ECO:0007669"/>
    <property type="project" value="InterPro"/>
</dbReference>
<accession>A0A4V2PST7</accession>
<dbReference type="InterPro" id="IPR011330">
    <property type="entry name" value="Glyco_hydro/deAcase_b/a-brl"/>
</dbReference>
<dbReference type="GO" id="GO:0016810">
    <property type="term" value="F:hydrolase activity, acting on carbon-nitrogen (but not peptide) bonds"/>
    <property type="evidence" value="ECO:0007669"/>
    <property type="project" value="InterPro"/>
</dbReference>
<keyword evidence="3" id="KW-1185">Reference proteome</keyword>
<dbReference type="Gene3D" id="3.20.20.370">
    <property type="entry name" value="Glycoside hydrolase/deacetylase"/>
    <property type="match status" value="1"/>
</dbReference>
<dbReference type="AlphaFoldDB" id="A0A4V2PST7"/>
<dbReference type="PANTHER" id="PTHR10587:SF137">
    <property type="entry name" value="4-DEOXY-4-FORMAMIDO-L-ARABINOSE-PHOSPHOUNDECAPRENOL DEFORMYLASE ARND-RELATED"/>
    <property type="match status" value="1"/>
</dbReference>
<dbReference type="SUPFAM" id="SSF88713">
    <property type="entry name" value="Glycoside hydrolase/deacetylase"/>
    <property type="match status" value="1"/>
</dbReference>
<dbReference type="PANTHER" id="PTHR10587">
    <property type="entry name" value="GLYCOSYL TRANSFERASE-RELATED"/>
    <property type="match status" value="1"/>
</dbReference>
<name>A0A4V2PST7_9GAMM</name>
<feature type="domain" description="NodB homology" evidence="1">
    <location>
        <begin position="6"/>
        <end position="258"/>
    </location>
</feature>
<evidence type="ECO:0000259" key="1">
    <source>
        <dbReference type="PROSITE" id="PS51677"/>
    </source>
</evidence>
<dbReference type="Proteomes" id="UP000295565">
    <property type="component" value="Unassembled WGS sequence"/>
</dbReference>
<gene>
    <name evidence="2" type="ORF">EV690_0065</name>
</gene>
<evidence type="ECO:0000313" key="2">
    <source>
        <dbReference type="EMBL" id="TCK63951.1"/>
    </source>
</evidence>
<dbReference type="EMBL" id="SMGD01000001">
    <property type="protein sequence ID" value="TCK63951.1"/>
    <property type="molecule type" value="Genomic_DNA"/>
</dbReference>
<reference evidence="2 3" key="1">
    <citation type="submission" date="2019-03" db="EMBL/GenBank/DDBJ databases">
        <title>Genomic Encyclopedia of Type Strains, Phase IV (KMG-IV): sequencing the most valuable type-strain genomes for metagenomic binning, comparative biology and taxonomic classification.</title>
        <authorList>
            <person name="Goeker M."/>
        </authorList>
    </citation>
    <scope>NUCLEOTIDE SEQUENCE [LARGE SCALE GENOMIC DNA]</scope>
    <source>
        <strain evidence="2 3">DSM 18577</strain>
    </source>
</reference>
<dbReference type="InterPro" id="IPR050248">
    <property type="entry name" value="Polysacc_deacetylase_ArnD"/>
</dbReference>